<organism evidence="2 3">
    <name type="scientific">Cirrhinus mrigala</name>
    <name type="common">Mrigala</name>
    <dbReference type="NCBI Taxonomy" id="683832"/>
    <lineage>
        <taxon>Eukaryota</taxon>
        <taxon>Metazoa</taxon>
        <taxon>Chordata</taxon>
        <taxon>Craniata</taxon>
        <taxon>Vertebrata</taxon>
        <taxon>Euteleostomi</taxon>
        <taxon>Actinopterygii</taxon>
        <taxon>Neopterygii</taxon>
        <taxon>Teleostei</taxon>
        <taxon>Ostariophysi</taxon>
        <taxon>Cypriniformes</taxon>
        <taxon>Cyprinidae</taxon>
        <taxon>Labeoninae</taxon>
        <taxon>Labeonini</taxon>
        <taxon>Cirrhinus</taxon>
    </lineage>
</organism>
<feature type="compositionally biased region" description="Pro residues" evidence="1">
    <location>
        <begin position="770"/>
        <end position="780"/>
    </location>
</feature>
<feature type="region of interest" description="Disordered" evidence="1">
    <location>
        <begin position="534"/>
        <end position="859"/>
    </location>
</feature>
<feature type="region of interest" description="Disordered" evidence="1">
    <location>
        <begin position="1"/>
        <end position="138"/>
    </location>
</feature>
<comment type="caution">
    <text evidence="2">The sequence shown here is derived from an EMBL/GenBank/DDBJ whole genome shotgun (WGS) entry which is preliminary data.</text>
</comment>
<feature type="region of interest" description="Disordered" evidence="1">
    <location>
        <begin position="408"/>
        <end position="475"/>
    </location>
</feature>
<evidence type="ECO:0000313" key="3">
    <source>
        <dbReference type="Proteomes" id="UP001529510"/>
    </source>
</evidence>
<gene>
    <name evidence="2" type="ORF">M9458_050829</name>
</gene>
<evidence type="ECO:0000313" key="2">
    <source>
        <dbReference type="EMBL" id="KAL0153847.1"/>
    </source>
</evidence>
<sequence>SVEPRSGGTRPNPVPTRVRFNVGWHRSKSPPGAQQPGLRRSAESRSGGRRPTPVPTGVRFSVGWRCPKSPLELSSQACGDPPSPGAGGADLPPVGWRCPKSPLELSSQACGDPSSPGAGGADPPPCPPESSLRGAAASPGPPIYSLYWTIAPWDLPPGQREPRRARPAQLRFGKSHWPAGLSLDRSRRGAGGLGLTPCPPDTARKAPLELSSQACGDPPSPGAGGRRPTPVPTGARFSVGWHCPKSPLELSSQACGDPPSPGAGGADLPPVGWRCPKSPLELSSQACGDPSSPGAGGADPPPCPPESSLTPLSIVYTGTPTAGKRTIAPWDLPPGQREPRRARPAQLRFGKSHWGGPPAFPMAAMSSHGLGLIPCPPEWDSTPAEIRRVPERGAPTYPPVGWRCPKSPLELSSQACGDPPSPGAGGADLPPVGWRCPKSPLELSSQACGDPSSPGAGGADPPPCPPESSLRGAAASPGPPIYSLYWTIAPWDLPPGQREPRRARPAQLRFGKSHWGGPPAFPMAAMSSHGLGLIPCPPEWDSTPPGAQQPGLRRSAESRSGGRRPTPVPTGVRFSVGWRCPKSPLELSSQACGDPPSPGAGGADLPPVGWRCPKSPLELSSQACGDPPSPGAGGADLPPVGWRCPKSPLELSSQACGDPSSPGAGGADPPPCPPESSLRGAAASPGPPIYSLYWTIAPWDLPPGGTLSRPASAPRGGWKERAGPRQTRVAGRGGGPLPDATGPEGPRRSPETRANPTKLGVPLDPEAAYPTPPGPSPGPRRSPETRANPTKLGVPLDPEAAYPTPPGPSPPPTVRTLTGRGSPETRANPAKLGVPLDPEAAYPTPPGPSPYNPTGVKNR</sequence>
<dbReference type="AlphaFoldDB" id="A0ABD0MXC8"/>
<feature type="compositionally biased region" description="Pro residues" evidence="1">
    <location>
        <begin position="803"/>
        <end position="813"/>
    </location>
</feature>
<feature type="region of interest" description="Disordered" evidence="1">
    <location>
        <begin position="491"/>
        <end position="517"/>
    </location>
</feature>
<proteinExistence type="predicted"/>
<accession>A0ABD0MXC8</accession>
<protein>
    <submittedName>
        <fullName evidence="2">Uncharacterized protein</fullName>
    </submittedName>
</protein>
<keyword evidence="3" id="KW-1185">Reference proteome</keyword>
<dbReference type="Proteomes" id="UP001529510">
    <property type="component" value="Unassembled WGS sequence"/>
</dbReference>
<dbReference type="EMBL" id="JAMKFB020000069">
    <property type="protein sequence ID" value="KAL0153847.1"/>
    <property type="molecule type" value="Genomic_DNA"/>
</dbReference>
<feature type="non-terminal residue" evidence="2">
    <location>
        <position position="1"/>
    </location>
</feature>
<feature type="compositionally biased region" description="Polar residues" evidence="1">
    <location>
        <begin position="307"/>
        <end position="320"/>
    </location>
</feature>
<evidence type="ECO:0000256" key="1">
    <source>
        <dbReference type="SAM" id="MobiDB-lite"/>
    </source>
</evidence>
<feature type="region of interest" description="Disordered" evidence="1">
    <location>
        <begin position="153"/>
        <end position="342"/>
    </location>
</feature>
<reference evidence="2 3" key="1">
    <citation type="submission" date="2024-05" db="EMBL/GenBank/DDBJ databases">
        <title>Genome sequencing and assembly of Indian major carp, Cirrhinus mrigala (Hamilton, 1822).</title>
        <authorList>
            <person name="Mohindra V."/>
            <person name="Chowdhury L.M."/>
            <person name="Lal K."/>
            <person name="Jena J.K."/>
        </authorList>
    </citation>
    <scope>NUCLEOTIDE SEQUENCE [LARGE SCALE GENOMIC DNA]</scope>
    <source>
        <strain evidence="2">CM1030</strain>
        <tissue evidence="2">Blood</tissue>
    </source>
</reference>
<name>A0ABD0MXC8_CIRMR</name>